<feature type="compositionally biased region" description="Polar residues" evidence="1">
    <location>
        <begin position="1"/>
        <end position="15"/>
    </location>
</feature>
<evidence type="ECO:0000313" key="3">
    <source>
        <dbReference type="Proteomes" id="UP001143463"/>
    </source>
</evidence>
<proteinExistence type="predicted"/>
<comment type="caution">
    <text evidence="2">The sequence shown here is derived from an EMBL/GenBank/DDBJ whole genome shotgun (WGS) entry which is preliminary data.</text>
</comment>
<dbReference type="Proteomes" id="UP001143463">
    <property type="component" value="Unassembled WGS sequence"/>
</dbReference>
<evidence type="ECO:0000256" key="1">
    <source>
        <dbReference type="SAM" id="MobiDB-lite"/>
    </source>
</evidence>
<organism evidence="2 3">
    <name type="scientific">Pseudonocardia halophobica</name>
    <dbReference type="NCBI Taxonomy" id="29401"/>
    <lineage>
        <taxon>Bacteria</taxon>
        <taxon>Bacillati</taxon>
        <taxon>Actinomycetota</taxon>
        <taxon>Actinomycetes</taxon>
        <taxon>Pseudonocardiales</taxon>
        <taxon>Pseudonocardiaceae</taxon>
        <taxon>Pseudonocardia</taxon>
    </lineage>
</organism>
<protein>
    <submittedName>
        <fullName evidence="2">Uncharacterized protein</fullName>
    </submittedName>
</protein>
<dbReference type="AlphaFoldDB" id="A0A9W6NX98"/>
<feature type="compositionally biased region" description="Basic and acidic residues" evidence="1">
    <location>
        <begin position="52"/>
        <end position="62"/>
    </location>
</feature>
<reference evidence="2" key="1">
    <citation type="journal article" date="2014" name="Int. J. Syst. Evol. Microbiol.">
        <title>Complete genome sequence of Corynebacterium casei LMG S-19264T (=DSM 44701T), isolated from a smear-ripened cheese.</title>
        <authorList>
            <consortium name="US DOE Joint Genome Institute (JGI-PGF)"/>
            <person name="Walter F."/>
            <person name="Albersmeier A."/>
            <person name="Kalinowski J."/>
            <person name="Ruckert C."/>
        </authorList>
    </citation>
    <scope>NUCLEOTIDE SEQUENCE</scope>
    <source>
        <strain evidence="2">VKM Ac-1069</strain>
    </source>
</reference>
<dbReference type="EMBL" id="BSFQ01000014">
    <property type="protein sequence ID" value="GLL12416.1"/>
    <property type="molecule type" value="Genomic_DNA"/>
</dbReference>
<accession>A0A9W6NX98</accession>
<reference evidence="2" key="2">
    <citation type="submission" date="2023-01" db="EMBL/GenBank/DDBJ databases">
        <authorList>
            <person name="Sun Q."/>
            <person name="Evtushenko L."/>
        </authorList>
    </citation>
    <scope>NUCLEOTIDE SEQUENCE</scope>
    <source>
        <strain evidence="2">VKM Ac-1069</strain>
    </source>
</reference>
<keyword evidence="3" id="KW-1185">Reference proteome</keyword>
<dbReference type="RefSeq" id="WP_037048210.1">
    <property type="nucleotide sequence ID" value="NZ_BAAAUZ010000029.1"/>
</dbReference>
<evidence type="ECO:0000313" key="2">
    <source>
        <dbReference type="EMBL" id="GLL12416.1"/>
    </source>
</evidence>
<gene>
    <name evidence="2" type="ORF">GCM10017577_35570</name>
</gene>
<name>A0A9W6NX98_9PSEU</name>
<sequence>MRVRDTCQTPTQPTNRAARRAAARGKTPQATGSDAPRTLARVGRASTTPVHFRTDFAARRSG</sequence>
<feature type="region of interest" description="Disordered" evidence="1">
    <location>
        <begin position="1"/>
        <end position="62"/>
    </location>
</feature>